<evidence type="ECO:0000256" key="2">
    <source>
        <dbReference type="ARBA" id="ARBA00023015"/>
    </source>
</evidence>
<evidence type="ECO:0000313" key="6">
    <source>
        <dbReference type="Proteomes" id="UP001341840"/>
    </source>
</evidence>
<gene>
    <name evidence="5" type="ORF">PIB30_046531</name>
</gene>
<protein>
    <recommendedName>
        <fullName evidence="7">BHLH domain-containing protein</fullName>
    </recommendedName>
</protein>
<keyword evidence="3" id="KW-0804">Transcription</keyword>
<evidence type="ECO:0008006" key="7">
    <source>
        <dbReference type="Google" id="ProtNLM"/>
    </source>
</evidence>
<name>A0ABU6RGT5_9FABA</name>
<dbReference type="SUPFAM" id="SSF47459">
    <property type="entry name" value="HLH, helix-loop-helix DNA-binding domain"/>
    <property type="match status" value="1"/>
</dbReference>
<proteinExistence type="predicted"/>
<evidence type="ECO:0000256" key="4">
    <source>
        <dbReference type="ARBA" id="ARBA00023242"/>
    </source>
</evidence>
<evidence type="ECO:0000256" key="1">
    <source>
        <dbReference type="ARBA" id="ARBA00004123"/>
    </source>
</evidence>
<evidence type="ECO:0000313" key="5">
    <source>
        <dbReference type="EMBL" id="MED6123150.1"/>
    </source>
</evidence>
<keyword evidence="2" id="KW-0805">Transcription regulation</keyword>
<dbReference type="Proteomes" id="UP001341840">
    <property type="component" value="Unassembled WGS sequence"/>
</dbReference>
<dbReference type="InterPro" id="IPR036638">
    <property type="entry name" value="HLH_DNA-bd_sf"/>
</dbReference>
<keyword evidence="6" id="KW-1185">Reference proteome</keyword>
<reference evidence="5 6" key="1">
    <citation type="journal article" date="2023" name="Plants (Basel)">
        <title>Bridging the Gap: Combining Genomics and Transcriptomics Approaches to Understand Stylosanthes scabra, an Orphan Legume from the Brazilian Caatinga.</title>
        <authorList>
            <person name="Ferreira-Neto J.R.C."/>
            <person name="da Silva M.D."/>
            <person name="Binneck E."/>
            <person name="de Melo N.F."/>
            <person name="da Silva R.H."/>
            <person name="de Melo A.L.T.M."/>
            <person name="Pandolfi V."/>
            <person name="Bustamante F.O."/>
            <person name="Brasileiro-Vidal A.C."/>
            <person name="Benko-Iseppon A.M."/>
        </authorList>
    </citation>
    <scope>NUCLEOTIDE SEQUENCE [LARGE SCALE GENOMIC DNA]</scope>
    <source>
        <tissue evidence="5">Leaves</tissue>
    </source>
</reference>
<dbReference type="EMBL" id="JASCZI010030499">
    <property type="protein sequence ID" value="MED6123150.1"/>
    <property type="molecule type" value="Genomic_DNA"/>
</dbReference>
<accession>A0ABU6RGT5</accession>
<comment type="subcellular location">
    <subcellularLocation>
        <location evidence="1">Nucleus</location>
    </subcellularLocation>
</comment>
<sequence>MAKENQHIILDDDYEKKIIRREVERRRRTGMSTLSASLRSLLPFHLIKKIETLEFKRDRLLKQKQLTVDDEMNIIPESSDHRRSDNCVSVNLVPGGLEIDICVTDDWFLSDLISILLQQGCHVDMLLAAFPLKSMAQPFILFSLKWRT</sequence>
<comment type="caution">
    <text evidence="5">The sequence shown here is derived from an EMBL/GenBank/DDBJ whole genome shotgun (WGS) entry which is preliminary data.</text>
</comment>
<organism evidence="5 6">
    <name type="scientific">Stylosanthes scabra</name>
    <dbReference type="NCBI Taxonomy" id="79078"/>
    <lineage>
        <taxon>Eukaryota</taxon>
        <taxon>Viridiplantae</taxon>
        <taxon>Streptophyta</taxon>
        <taxon>Embryophyta</taxon>
        <taxon>Tracheophyta</taxon>
        <taxon>Spermatophyta</taxon>
        <taxon>Magnoliopsida</taxon>
        <taxon>eudicotyledons</taxon>
        <taxon>Gunneridae</taxon>
        <taxon>Pentapetalae</taxon>
        <taxon>rosids</taxon>
        <taxon>fabids</taxon>
        <taxon>Fabales</taxon>
        <taxon>Fabaceae</taxon>
        <taxon>Papilionoideae</taxon>
        <taxon>50 kb inversion clade</taxon>
        <taxon>dalbergioids sensu lato</taxon>
        <taxon>Dalbergieae</taxon>
        <taxon>Pterocarpus clade</taxon>
        <taxon>Stylosanthes</taxon>
    </lineage>
</organism>
<evidence type="ECO:0000256" key="3">
    <source>
        <dbReference type="ARBA" id="ARBA00023163"/>
    </source>
</evidence>
<keyword evidence="4" id="KW-0539">Nucleus</keyword>